<accession>A0A9X2JED7</accession>
<organism evidence="2 3">
    <name type="scientific">Solitalea agri</name>
    <dbReference type="NCBI Taxonomy" id="2953739"/>
    <lineage>
        <taxon>Bacteria</taxon>
        <taxon>Pseudomonadati</taxon>
        <taxon>Bacteroidota</taxon>
        <taxon>Sphingobacteriia</taxon>
        <taxon>Sphingobacteriales</taxon>
        <taxon>Sphingobacteriaceae</taxon>
        <taxon>Solitalea</taxon>
    </lineage>
</organism>
<dbReference type="InterPro" id="IPR016920">
    <property type="entry name" value="UCP029477"/>
</dbReference>
<dbReference type="SUPFAM" id="SSF47240">
    <property type="entry name" value="Ferritin-like"/>
    <property type="match status" value="1"/>
</dbReference>
<reference evidence="2" key="1">
    <citation type="submission" date="2022-06" db="EMBL/GenBank/DDBJ databases">
        <title>Solitalea sp. MAHUQ-68 isolated from rhizospheric soil.</title>
        <authorList>
            <person name="Huq M.A."/>
        </authorList>
    </citation>
    <scope>NUCLEOTIDE SEQUENCE</scope>
    <source>
        <strain evidence="2">MAHUQ-68</strain>
    </source>
</reference>
<comment type="caution">
    <text evidence="2">The sequence shown here is derived from an EMBL/GenBank/DDBJ whole genome shotgun (WGS) entry which is preliminary data.</text>
</comment>
<sequence>MENQNHVISALNDLLKVNNDRVQGYQKAIELTNDNELKKLFQKLALDSSKNINELSDHIFQINGHPAESTSVGGKFYRAWMDIKSLFTGGSRHQILSDCEHGEDMALDAYRKAEADKDILWDNATLNVLNMQKQRVIEGHNTIKQLRDQAA</sequence>
<protein>
    <submittedName>
        <fullName evidence="2">PA2169 family four-helix-bundle protein</fullName>
    </submittedName>
</protein>
<dbReference type="InterPro" id="IPR019052">
    <property type="entry name" value="DUF2383"/>
</dbReference>
<dbReference type="InterPro" id="IPR012347">
    <property type="entry name" value="Ferritin-like"/>
</dbReference>
<dbReference type="InterPro" id="IPR009078">
    <property type="entry name" value="Ferritin-like_SF"/>
</dbReference>
<dbReference type="Pfam" id="PF09537">
    <property type="entry name" value="DUF2383"/>
    <property type="match status" value="1"/>
</dbReference>
<gene>
    <name evidence="2" type="ORF">NF867_17390</name>
</gene>
<dbReference type="InterPro" id="IPR011971">
    <property type="entry name" value="CHP02284"/>
</dbReference>
<proteinExistence type="predicted"/>
<dbReference type="EMBL" id="JAMWYS010000058">
    <property type="protein sequence ID" value="MCO4294639.1"/>
    <property type="molecule type" value="Genomic_DNA"/>
</dbReference>
<dbReference type="AlphaFoldDB" id="A0A9X2JED7"/>
<evidence type="ECO:0000313" key="2">
    <source>
        <dbReference type="EMBL" id="MCO4294639.1"/>
    </source>
</evidence>
<name>A0A9X2JED7_9SPHI</name>
<evidence type="ECO:0000259" key="1">
    <source>
        <dbReference type="Pfam" id="PF09537"/>
    </source>
</evidence>
<evidence type="ECO:0000313" key="3">
    <source>
        <dbReference type="Proteomes" id="UP001155182"/>
    </source>
</evidence>
<dbReference type="PIRSF" id="PIRSF029477">
    <property type="entry name" value="UCP029477"/>
    <property type="match status" value="1"/>
</dbReference>
<dbReference type="RefSeq" id="WP_252589670.1">
    <property type="nucleotide sequence ID" value="NZ_JAMWYS010000058.1"/>
</dbReference>
<feature type="domain" description="DUF2383" evidence="1">
    <location>
        <begin position="7"/>
        <end position="113"/>
    </location>
</feature>
<dbReference type="NCBIfam" id="TIGR02284">
    <property type="entry name" value="PA2169 family four-helix-bundle protein"/>
    <property type="match status" value="1"/>
</dbReference>
<dbReference type="Gene3D" id="1.20.1260.10">
    <property type="match status" value="1"/>
</dbReference>
<keyword evidence="3" id="KW-1185">Reference proteome</keyword>
<dbReference type="Proteomes" id="UP001155182">
    <property type="component" value="Unassembled WGS sequence"/>
</dbReference>